<dbReference type="PROSITE" id="PS50887">
    <property type="entry name" value="GGDEF"/>
    <property type="match status" value="1"/>
</dbReference>
<evidence type="ECO:0000259" key="2">
    <source>
        <dbReference type="PROSITE" id="PS50887"/>
    </source>
</evidence>
<dbReference type="EMBL" id="CP118247">
    <property type="protein sequence ID" value="WDR07186.1"/>
    <property type="molecule type" value="Genomic_DNA"/>
</dbReference>
<reference evidence="3 4" key="1">
    <citation type="submission" date="2023-02" db="EMBL/GenBank/DDBJ databases">
        <title>Devosia chondri sp. nov., isolated from the phycosphere of marine algae.</title>
        <authorList>
            <person name="Kim J.M."/>
            <person name="Lee J.K."/>
            <person name="Choi B.J."/>
            <person name="Bayburt H."/>
            <person name="Jeon C.O."/>
        </authorList>
    </citation>
    <scope>NUCLEOTIDE SEQUENCE [LARGE SCALE GENOMIC DNA]</scope>
    <source>
        <strain evidence="3 4">G2-5</strain>
    </source>
</reference>
<dbReference type="PANTHER" id="PTHR46663">
    <property type="entry name" value="DIGUANYLATE CYCLASE DGCT-RELATED"/>
    <property type="match status" value="1"/>
</dbReference>
<name>A0ABY7Z0Y7_9HYPH</name>
<protein>
    <submittedName>
        <fullName evidence="3">GGDEF domain-containing protein</fullName>
    </submittedName>
</protein>
<dbReference type="CDD" id="cd01949">
    <property type="entry name" value="GGDEF"/>
    <property type="match status" value="1"/>
</dbReference>
<evidence type="ECO:0000313" key="3">
    <source>
        <dbReference type="EMBL" id="WDR07186.1"/>
    </source>
</evidence>
<accession>A0ABY7Z0Y7</accession>
<keyword evidence="1" id="KW-0812">Transmembrane</keyword>
<dbReference type="Pfam" id="PF00990">
    <property type="entry name" value="GGDEF"/>
    <property type="match status" value="1"/>
</dbReference>
<feature type="domain" description="GGDEF" evidence="2">
    <location>
        <begin position="199"/>
        <end position="333"/>
    </location>
</feature>
<dbReference type="Proteomes" id="UP001222118">
    <property type="component" value="Chromosome"/>
</dbReference>
<feature type="transmembrane region" description="Helical" evidence="1">
    <location>
        <begin position="20"/>
        <end position="43"/>
    </location>
</feature>
<keyword evidence="1" id="KW-0472">Membrane</keyword>
<dbReference type="SMART" id="SM00267">
    <property type="entry name" value="GGDEF"/>
    <property type="match status" value="1"/>
</dbReference>
<dbReference type="InterPro" id="IPR043128">
    <property type="entry name" value="Rev_trsase/Diguanyl_cyclase"/>
</dbReference>
<dbReference type="NCBIfam" id="TIGR00254">
    <property type="entry name" value="GGDEF"/>
    <property type="match status" value="1"/>
</dbReference>
<keyword evidence="4" id="KW-1185">Reference proteome</keyword>
<dbReference type="Gene3D" id="3.30.70.270">
    <property type="match status" value="1"/>
</dbReference>
<dbReference type="InterPro" id="IPR029787">
    <property type="entry name" value="Nucleotide_cyclase"/>
</dbReference>
<evidence type="ECO:0000313" key="4">
    <source>
        <dbReference type="Proteomes" id="UP001222118"/>
    </source>
</evidence>
<dbReference type="InterPro" id="IPR052163">
    <property type="entry name" value="DGC-Regulatory_Protein"/>
</dbReference>
<dbReference type="RefSeq" id="WP_282212699.1">
    <property type="nucleotide sequence ID" value="NZ_CP118247.1"/>
</dbReference>
<feature type="transmembrane region" description="Helical" evidence="1">
    <location>
        <begin position="135"/>
        <end position="155"/>
    </location>
</feature>
<evidence type="ECO:0000256" key="1">
    <source>
        <dbReference type="SAM" id="Phobius"/>
    </source>
</evidence>
<dbReference type="PANTHER" id="PTHR46663:SF2">
    <property type="entry name" value="GGDEF DOMAIN-CONTAINING PROTEIN"/>
    <property type="match status" value="1"/>
</dbReference>
<dbReference type="InterPro" id="IPR000160">
    <property type="entry name" value="GGDEF_dom"/>
</dbReference>
<gene>
    <name evidence="3" type="ORF">PSQ90_07100</name>
</gene>
<keyword evidence="1" id="KW-1133">Transmembrane helix</keyword>
<organism evidence="3 4">
    <name type="scientific">Devosia rhodophyticola</name>
    <dbReference type="NCBI Taxonomy" id="3026423"/>
    <lineage>
        <taxon>Bacteria</taxon>
        <taxon>Pseudomonadati</taxon>
        <taxon>Pseudomonadota</taxon>
        <taxon>Alphaproteobacteria</taxon>
        <taxon>Hyphomicrobiales</taxon>
        <taxon>Devosiaceae</taxon>
        <taxon>Devosia</taxon>
    </lineage>
</organism>
<proteinExistence type="predicted"/>
<sequence length="344" mass="36438">MGGAFDREDQGASLRSARWLIAVSLIGLILVGVGLVVTVLQVANSVDHDHFSRERGRVSVALAAFTQVHGPLTPDLVQQFGAEQALSDIKLSAVSAVGNDRLSVPVTANAGSVASTVSWETIRPGTTALTKYAPLRVPLILMVAALIGFVLFYLNRLAWALDLERGRAVKLAGQDPLTGLANRLRFDAVLKSDLNENRQGLGLLYLDLDGFKAVNDRLGHAAGDAVLQTVAQRLCSVVPEDALIARLGGDEFAVLSSKAIARNELETLADAIVETIEKPYQFGTMTAKIGVSIGIAIADRRQRSAQALLALADSALYRAKVQSGSARRFAADTESRNGAGSEAA</sequence>
<dbReference type="SUPFAM" id="SSF55073">
    <property type="entry name" value="Nucleotide cyclase"/>
    <property type="match status" value="1"/>
</dbReference>